<reference evidence="1 2" key="1">
    <citation type="submission" date="2024-05" db="EMBL/GenBank/DDBJ databases">
        <title>A high-quality chromosomal-level genome assembly of Topmouth culter (Culter alburnus).</title>
        <authorList>
            <person name="Zhao H."/>
        </authorList>
    </citation>
    <scope>NUCLEOTIDE SEQUENCE [LARGE SCALE GENOMIC DNA]</scope>
    <source>
        <strain evidence="1">CATC2023</strain>
        <tissue evidence="1">Muscle</tissue>
    </source>
</reference>
<feature type="non-terminal residue" evidence="1">
    <location>
        <position position="1"/>
    </location>
</feature>
<proteinExistence type="predicted"/>
<evidence type="ECO:0000313" key="1">
    <source>
        <dbReference type="EMBL" id="KAK9958504.1"/>
    </source>
</evidence>
<name>A0AAW1ZDW7_CULAL</name>
<dbReference type="EMBL" id="JAWDJR010000018">
    <property type="protein sequence ID" value="KAK9958504.1"/>
    <property type="molecule type" value="Genomic_DNA"/>
</dbReference>
<dbReference type="Proteomes" id="UP001479290">
    <property type="component" value="Unassembled WGS sequence"/>
</dbReference>
<protein>
    <submittedName>
        <fullName evidence="1">Uncharacterized protein</fullName>
    </submittedName>
</protein>
<gene>
    <name evidence="1" type="ORF">ABG768_010618</name>
</gene>
<comment type="caution">
    <text evidence="1">The sequence shown here is derived from an EMBL/GenBank/DDBJ whole genome shotgun (WGS) entry which is preliminary data.</text>
</comment>
<accession>A0AAW1ZDW7</accession>
<organism evidence="1 2">
    <name type="scientific">Culter alburnus</name>
    <name type="common">Topmouth culter</name>
    <dbReference type="NCBI Taxonomy" id="194366"/>
    <lineage>
        <taxon>Eukaryota</taxon>
        <taxon>Metazoa</taxon>
        <taxon>Chordata</taxon>
        <taxon>Craniata</taxon>
        <taxon>Vertebrata</taxon>
        <taxon>Euteleostomi</taxon>
        <taxon>Actinopterygii</taxon>
        <taxon>Neopterygii</taxon>
        <taxon>Teleostei</taxon>
        <taxon>Ostariophysi</taxon>
        <taxon>Cypriniformes</taxon>
        <taxon>Xenocyprididae</taxon>
        <taxon>Xenocypridinae</taxon>
        <taxon>Culter</taxon>
    </lineage>
</organism>
<dbReference type="AlphaFoldDB" id="A0AAW1ZDW7"/>
<evidence type="ECO:0000313" key="2">
    <source>
        <dbReference type="Proteomes" id="UP001479290"/>
    </source>
</evidence>
<keyword evidence="2" id="KW-1185">Reference proteome</keyword>
<sequence>PRPLNHGRSRSFQADTRRPELFVTPSLNSKVLALQESQPREPSCVPDGPVRKRNLQLSVGDVPASKCARLNPLTVSLVPPPVVGDENVVKLMMFCCCLFCFPLSVATHTRCADGSLPPTNELSRHFTMTPLTLYAEKWRAYSVSDDKRSSRGSPSRRAREWVLQSLFSGSQKRQRAAPYFGPVPTESSPGKALIQNYYVKTNPLTHPSRGLVCFCGSKRCIFPYLDSPSTQALSEICIRGNRLSVYRPSLRSVFSSTHVHKVHECCSLPSTSERSARSKLSGRLAAHGSF</sequence>